<evidence type="ECO:0000256" key="11">
    <source>
        <dbReference type="HAMAP-Rule" id="MF_00244"/>
    </source>
</evidence>
<dbReference type="NCBIfam" id="TIGR00482">
    <property type="entry name" value="nicotinate (nicotinamide) nucleotide adenylyltransferase"/>
    <property type="match status" value="1"/>
</dbReference>
<organism evidence="13 14">
    <name type="scientific">Oleiphilus messinensis</name>
    <dbReference type="NCBI Taxonomy" id="141451"/>
    <lineage>
        <taxon>Bacteria</taxon>
        <taxon>Pseudomonadati</taxon>
        <taxon>Pseudomonadota</taxon>
        <taxon>Gammaproteobacteria</taxon>
        <taxon>Oceanospirillales</taxon>
        <taxon>Oleiphilaceae</taxon>
        <taxon>Oleiphilus</taxon>
    </lineage>
</organism>
<dbReference type="InterPro" id="IPR005248">
    <property type="entry name" value="NadD/NMNAT"/>
</dbReference>
<comment type="catalytic activity">
    <reaction evidence="10 11">
        <text>nicotinate beta-D-ribonucleotide + ATP + H(+) = deamido-NAD(+) + diphosphate</text>
        <dbReference type="Rhea" id="RHEA:22860"/>
        <dbReference type="ChEBI" id="CHEBI:15378"/>
        <dbReference type="ChEBI" id="CHEBI:30616"/>
        <dbReference type="ChEBI" id="CHEBI:33019"/>
        <dbReference type="ChEBI" id="CHEBI:57502"/>
        <dbReference type="ChEBI" id="CHEBI:58437"/>
        <dbReference type="EC" id="2.7.7.18"/>
    </reaction>
</comment>
<evidence type="ECO:0000256" key="5">
    <source>
        <dbReference type="ARBA" id="ARBA00022679"/>
    </source>
</evidence>
<dbReference type="EMBL" id="CP021425">
    <property type="protein sequence ID" value="ARU58158.1"/>
    <property type="molecule type" value="Genomic_DNA"/>
</dbReference>
<keyword evidence="8 11" id="KW-0067">ATP-binding</keyword>
<keyword evidence="4 11" id="KW-0662">Pyridine nucleotide biosynthesis</keyword>
<dbReference type="Pfam" id="PF01467">
    <property type="entry name" value="CTP_transf_like"/>
    <property type="match status" value="1"/>
</dbReference>
<keyword evidence="6 11" id="KW-0548">Nucleotidyltransferase</keyword>
<dbReference type="KEGG" id="ome:OLMES_4141"/>
<dbReference type="Gene3D" id="3.40.50.620">
    <property type="entry name" value="HUPs"/>
    <property type="match status" value="1"/>
</dbReference>
<evidence type="ECO:0000256" key="1">
    <source>
        <dbReference type="ARBA" id="ARBA00002324"/>
    </source>
</evidence>
<comment type="function">
    <text evidence="1 11">Catalyzes the reversible adenylation of nicotinate mononucleotide (NaMN) to nicotinic acid adenine dinucleotide (NaAD).</text>
</comment>
<dbReference type="CDD" id="cd02165">
    <property type="entry name" value="NMNAT"/>
    <property type="match status" value="1"/>
</dbReference>
<evidence type="ECO:0000256" key="8">
    <source>
        <dbReference type="ARBA" id="ARBA00022840"/>
    </source>
</evidence>
<dbReference type="AlphaFoldDB" id="A0A1Y0IC96"/>
<evidence type="ECO:0000256" key="2">
    <source>
        <dbReference type="ARBA" id="ARBA00005019"/>
    </source>
</evidence>
<protein>
    <recommendedName>
        <fullName evidence="11">Probable nicotinate-nucleotide adenylyltransferase</fullName>
        <ecNumber evidence="11">2.7.7.18</ecNumber>
    </recommendedName>
    <alternativeName>
        <fullName evidence="11">Deamido-NAD(+) diphosphorylase</fullName>
    </alternativeName>
    <alternativeName>
        <fullName evidence="11">Deamido-NAD(+) pyrophosphorylase</fullName>
    </alternativeName>
    <alternativeName>
        <fullName evidence="11">Nicotinate mononucleotide adenylyltransferase</fullName>
        <shortName evidence="11">NaMN adenylyltransferase</shortName>
    </alternativeName>
</protein>
<dbReference type="NCBIfam" id="TIGR00125">
    <property type="entry name" value="cyt_tran_rel"/>
    <property type="match status" value="1"/>
</dbReference>
<dbReference type="RefSeq" id="WP_087462965.1">
    <property type="nucleotide sequence ID" value="NZ_CP021425.1"/>
</dbReference>
<dbReference type="EC" id="2.7.7.18" evidence="11"/>
<keyword evidence="5 11" id="KW-0808">Transferase</keyword>
<evidence type="ECO:0000313" key="14">
    <source>
        <dbReference type="Proteomes" id="UP000196027"/>
    </source>
</evidence>
<dbReference type="Proteomes" id="UP000196027">
    <property type="component" value="Chromosome"/>
</dbReference>
<comment type="pathway">
    <text evidence="2 11">Cofactor biosynthesis; NAD(+) biosynthesis; deamido-NAD(+) from nicotinate D-ribonucleotide: step 1/1.</text>
</comment>
<comment type="similarity">
    <text evidence="3 11">Belongs to the NadD family.</text>
</comment>
<evidence type="ECO:0000256" key="4">
    <source>
        <dbReference type="ARBA" id="ARBA00022642"/>
    </source>
</evidence>
<keyword evidence="9 11" id="KW-0520">NAD</keyword>
<dbReference type="GO" id="GO:0004515">
    <property type="term" value="F:nicotinate-nucleotide adenylyltransferase activity"/>
    <property type="evidence" value="ECO:0007669"/>
    <property type="project" value="UniProtKB-UniRule"/>
</dbReference>
<dbReference type="InterPro" id="IPR004821">
    <property type="entry name" value="Cyt_trans-like"/>
</dbReference>
<keyword evidence="7 11" id="KW-0547">Nucleotide-binding</keyword>
<evidence type="ECO:0000256" key="7">
    <source>
        <dbReference type="ARBA" id="ARBA00022741"/>
    </source>
</evidence>
<dbReference type="GO" id="GO:0005524">
    <property type="term" value="F:ATP binding"/>
    <property type="evidence" value="ECO:0007669"/>
    <property type="project" value="UniProtKB-KW"/>
</dbReference>
<sequence length="208" mass="22957">MGGTFDPVHVGHLRTALEVRDAVGADEIALIPCATPVHRAIPGASEAQRLDMLAAAIEGEPGLAVDNRELERSGRSYTVDTLAQIRAELGAVPAIAFVMGADAFSKLDSWHEWQELCRYGHLIVIERPGWPVKCSETVTSYCAARWVNKPEALRIQPAGVILRLSLTPLAISSTQIRHLRQQNRSVRYLVPDSVNHKIIQYNLYRDSA</sequence>
<evidence type="ECO:0000256" key="3">
    <source>
        <dbReference type="ARBA" id="ARBA00009014"/>
    </source>
</evidence>
<dbReference type="NCBIfam" id="NF000840">
    <property type="entry name" value="PRK00071.1-3"/>
    <property type="match status" value="1"/>
</dbReference>
<dbReference type="GO" id="GO:0009435">
    <property type="term" value="P:NAD+ biosynthetic process"/>
    <property type="evidence" value="ECO:0007669"/>
    <property type="project" value="UniProtKB-UniRule"/>
</dbReference>
<evidence type="ECO:0000256" key="6">
    <source>
        <dbReference type="ARBA" id="ARBA00022695"/>
    </source>
</evidence>
<dbReference type="HAMAP" id="MF_00244">
    <property type="entry name" value="NaMN_adenylyltr"/>
    <property type="match status" value="1"/>
</dbReference>
<reference evidence="13 14" key="1">
    <citation type="submission" date="2017-05" db="EMBL/GenBank/DDBJ databases">
        <title>Genomic insights into alkan degradation activity of Oleiphilus messinensis.</title>
        <authorList>
            <person name="Kozyavkin S.A."/>
            <person name="Slesarev A.I."/>
            <person name="Golyshin P.N."/>
            <person name="Korzhenkov A."/>
            <person name="Golyshina O.N."/>
            <person name="Toshchakov S.V."/>
        </authorList>
    </citation>
    <scope>NUCLEOTIDE SEQUENCE [LARGE SCALE GENOMIC DNA]</scope>
    <source>
        <strain evidence="13 14">ME102</strain>
    </source>
</reference>
<evidence type="ECO:0000259" key="12">
    <source>
        <dbReference type="Pfam" id="PF01467"/>
    </source>
</evidence>
<gene>
    <name evidence="11" type="primary">nadD</name>
    <name evidence="13" type="ORF">OLMES_4141</name>
</gene>
<dbReference type="PANTHER" id="PTHR39321">
    <property type="entry name" value="NICOTINATE-NUCLEOTIDE ADENYLYLTRANSFERASE-RELATED"/>
    <property type="match status" value="1"/>
</dbReference>
<evidence type="ECO:0000256" key="10">
    <source>
        <dbReference type="ARBA" id="ARBA00048721"/>
    </source>
</evidence>
<dbReference type="PANTHER" id="PTHR39321:SF3">
    <property type="entry name" value="PHOSPHOPANTETHEINE ADENYLYLTRANSFERASE"/>
    <property type="match status" value="1"/>
</dbReference>
<name>A0A1Y0IC96_9GAMM</name>
<dbReference type="NCBIfam" id="NF000839">
    <property type="entry name" value="PRK00071.1-1"/>
    <property type="match status" value="1"/>
</dbReference>
<dbReference type="UniPathway" id="UPA00253">
    <property type="reaction ID" value="UER00332"/>
</dbReference>
<dbReference type="SUPFAM" id="SSF52374">
    <property type="entry name" value="Nucleotidylyl transferase"/>
    <property type="match status" value="1"/>
</dbReference>
<accession>A0A1Y0IC96</accession>
<feature type="domain" description="Cytidyltransferase-like" evidence="12">
    <location>
        <begin position="1"/>
        <end position="178"/>
    </location>
</feature>
<keyword evidence="14" id="KW-1185">Reference proteome</keyword>
<evidence type="ECO:0000256" key="9">
    <source>
        <dbReference type="ARBA" id="ARBA00023027"/>
    </source>
</evidence>
<dbReference type="OrthoDB" id="5295945at2"/>
<proteinExistence type="inferred from homology"/>
<dbReference type="InterPro" id="IPR014729">
    <property type="entry name" value="Rossmann-like_a/b/a_fold"/>
</dbReference>
<evidence type="ECO:0000313" key="13">
    <source>
        <dbReference type="EMBL" id="ARU58158.1"/>
    </source>
</evidence>